<evidence type="ECO:0000256" key="2">
    <source>
        <dbReference type="SAM" id="Phobius"/>
    </source>
</evidence>
<feature type="region of interest" description="Disordered" evidence="1">
    <location>
        <begin position="165"/>
        <end position="274"/>
    </location>
</feature>
<feature type="region of interest" description="Disordered" evidence="1">
    <location>
        <begin position="413"/>
        <end position="471"/>
    </location>
</feature>
<feature type="region of interest" description="Disordered" evidence="1">
    <location>
        <begin position="81"/>
        <end position="135"/>
    </location>
</feature>
<name>A0A9P6FLQ3_9FUNG</name>
<feature type="region of interest" description="Disordered" evidence="1">
    <location>
        <begin position="358"/>
        <end position="377"/>
    </location>
</feature>
<dbReference type="Proteomes" id="UP000780801">
    <property type="component" value="Unassembled WGS sequence"/>
</dbReference>
<keyword evidence="2" id="KW-0472">Membrane</keyword>
<gene>
    <name evidence="3" type="ORF">BGW38_006521</name>
</gene>
<sequence length="471" mass="50774">MSASSTTSSPTQTVSQVADAPTPNPQAETELFDRPAVIGGFNPTPGVFIYSAFLFVFVVAVGIATTHRLMVRRAAKKQQEAEKASAAEEGRANGPGDGPVISTLNEKRAIEDDDKENRAPKRSNSGDGDKSHKSLRDIKGETNLRANLFKQVSLSKVPLMEDVGPAGSLPSADASAKAPGHVQTDGELHQSPSMRRAKRQMPTPEANPPMQQSLPHVSSKATKIRRNGSQASTTSTSSTSSTSGSRRERTSARAYGRGDDVDTTDYTRPPLTASTFDDAYYSTILEPYRRIVTPPPLPQPAYKQQQQSRREQRLSQQQHELEQQPKPTPRVMSIHRSASTRIPANNIEPLSIPKTNKTAVTAASRGVTRTGSHPRIETPMMEGLEDAIFGSSPRSSIIDVSNNGPVLARSASESVGYTGADPGSPTSGRLRGTPLSPSRMHPLPIKRSMSTRLPVEMRGPSATAPNNYSYM</sequence>
<keyword evidence="2" id="KW-1133">Transmembrane helix</keyword>
<proteinExistence type="predicted"/>
<feature type="compositionally biased region" description="Polar residues" evidence="1">
    <location>
        <begin position="209"/>
        <end position="221"/>
    </location>
</feature>
<feature type="transmembrane region" description="Helical" evidence="2">
    <location>
        <begin position="47"/>
        <end position="67"/>
    </location>
</feature>
<comment type="caution">
    <text evidence="3">The sequence shown here is derived from an EMBL/GenBank/DDBJ whole genome shotgun (WGS) entry which is preliminary data.</text>
</comment>
<feature type="compositionally biased region" description="Basic and acidic residues" evidence="1">
    <location>
        <begin position="105"/>
        <end position="119"/>
    </location>
</feature>
<keyword evidence="2" id="KW-0812">Transmembrane</keyword>
<accession>A0A9P6FLQ3</accession>
<feature type="compositionally biased region" description="Low complexity" evidence="1">
    <location>
        <begin position="229"/>
        <end position="244"/>
    </location>
</feature>
<protein>
    <submittedName>
        <fullName evidence="3">Uncharacterized protein</fullName>
    </submittedName>
</protein>
<feature type="compositionally biased region" description="Low complexity" evidence="1">
    <location>
        <begin position="1"/>
        <end position="18"/>
    </location>
</feature>
<feature type="compositionally biased region" description="Polar residues" evidence="1">
    <location>
        <begin position="358"/>
        <end position="371"/>
    </location>
</feature>
<organism evidence="3 4">
    <name type="scientific">Lunasporangiospora selenospora</name>
    <dbReference type="NCBI Taxonomy" id="979761"/>
    <lineage>
        <taxon>Eukaryota</taxon>
        <taxon>Fungi</taxon>
        <taxon>Fungi incertae sedis</taxon>
        <taxon>Mucoromycota</taxon>
        <taxon>Mortierellomycotina</taxon>
        <taxon>Mortierellomycetes</taxon>
        <taxon>Mortierellales</taxon>
        <taxon>Mortierellaceae</taxon>
        <taxon>Lunasporangiospora</taxon>
    </lineage>
</organism>
<feature type="compositionally biased region" description="Basic and acidic residues" evidence="1">
    <location>
        <begin position="81"/>
        <end position="91"/>
    </location>
</feature>
<dbReference type="AlphaFoldDB" id="A0A9P6FLQ3"/>
<feature type="compositionally biased region" description="Basic and acidic residues" evidence="1">
    <location>
        <begin position="308"/>
        <end position="323"/>
    </location>
</feature>
<evidence type="ECO:0000313" key="3">
    <source>
        <dbReference type="EMBL" id="KAF9577953.1"/>
    </source>
</evidence>
<feature type="compositionally biased region" description="Basic and acidic residues" evidence="1">
    <location>
        <begin position="245"/>
        <end position="260"/>
    </location>
</feature>
<feature type="region of interest" description="Disordered" evidence="1">
    <location>
        <begin position="1"/>
        <end position="28"/>
    </location>
</feature>
<evidence type="ECO:0000256" key="1">
    <source>
        <dbReference type="SAM" id="MobiDB-lite"/>
    </source>
</evidence>
<feature type="region of interest" description="Disordered" evidence="1">
    <location>
        <begin position="291"/>
        <end position="330"/>
    </location>
</feature>
<reference evidence="3" key="1">
    <citation type="journal article" date="2020" name="Fungal Divers.">
        <title>Resolving the Mortierellaceae phylogeny through synthesis of multi-gene phylogenetics and phylogenomics.</title>
        <authorList>
            <person name="Vandepol N."/>
            <person name="Liber J."/>
            <person name="Desiro A."/>
            <person name="Na H."/>
            <person name="Kennedy M."/>
            <person name="Barry K."/>
            <person name="Grigoriev I.V."/>
            <person name="Miller A.N."/>
            <person name="O'Donnell K."/>
            <person name="Stajich J.E."/>
            <person name="Bonito G."/>
        </authorList>
    </citation>
    <scope>NUCLEOTIDE SEQUENCE</scope>
    <source>
        <strain evidence="3">KOD1015</strain>
    </source>
</reference>
<dbReference type="EMBL" id="JAABOA010004180">
    <property type="protein sequence ID" value="KAF9577953.1"/>
    <property type="molecule type" value="Genomic_DNA"/>
</dbReference>
<keyword evidence="4" id="KW-1185">Reference proteome</keyword>
<evidence type="ECO:0000313" key="4">
    <source>
        <dbReference type="Proteomes" id="UP000780801"/>
    </source>
</evidence>